<reference evidence="2" key="1">
    <citation type="journal article" date="2022" name="Mol. Ecol. Resour.">
        <title>The genomes of chicory, endive, great burdock and yacon provide insights into Asteraceae palaeo-polyploidization history and plant inulin production.</title>
        <authorList>
            <person name="Fan W."/>
            <person name="Wang S."/>
            <person name="Wang H."/>
            <person name="Wang A."/>
            <person name="Jiang F."/>
            <person name="Liu H."/>
            <person name="Zhao H."/>
            <person name="Xu D."/>
            <person name="Zhang Y."/>
        </authorList>
    </citation>
    <scope>NUCLEOTIDE SEQUENCE [LARGE SCALE GENOMIC DNA]</scope>
    <source>
        <strain evidence="2">cv. Yunnan</strain>
    </source>
</reference>
<protein>
    <submittedName>
        <fullName evidence="1">Uncharacterized protein</fullName>
    </submittedName>
</protein>
<reference evidence="1 2" key="2">
    <citation type="journal article" date="2022" name="Mol. Ecol. Resour.">
        <title>The genomes of chicory, endive, great burdock and yacon provide insights into Asteraceae paleo-polyploidization history and plant inulin production.</title>
        <authorList>
            <person name="Fan W."/>
            <person name="Wang S."/>
            <person name="Wang H."/>
            <person name="Wang A."/>
            <person name="Jiang F."/>
            <person name="Liu H."/>
            <person name="Zhao H."/>
            <person name="Xu D."/>
            <person name="Zhang Y."/>
        </authorList>
    </citation>
    <scope>NUCLEOTIDE SEQUENCE [LARGE SCALE GENOMIC DNA]</scope>
    <source>
        <strain evidence="2">cv. Yunnan</strain>
        <tissue evidence="1">Leaves</tissue>
    </source>
</reference>
<comment type="caution">
    <text evidence="1">The sequence shown here is derived from an EMBL/GenBank/DDBJ whole genome shotgun (WGS) entry which is preliminary data.</text>
</comment>
<keyword evidence="2" id="KW-1185">Reference proteome</keyword>
<name>A0ACB9CEB5_9ASTR</name>
<dbReference type="EMBL" id="CM042038">
    <property type="protein sequence ID" value="KAI3732513.1"/>
    <property type="molecule type" value="Genomic_DNA"/>
</dbReference>
<organism evidence="1 2">
    <name type="scientific">Smallanthus sonchifolius</name>
    <dbReference type="NCBI Taxonomy" id="185202"/>
    <lineage>
        <taxon>Eukaryota</taxon>
        <taxon>Viridiplantae</taxon>
        <taxon>Streptophyta</taxon>
        <taxon>Embryophyta</taxon>
        <taxon>Tracheophyta</taxon>
        <taxon>Spermatophyta</taxon>
        <taxon>Magnoliopsida</taxon>
        <taxon>eudicotyledons</taxon>
        <taxon>Gunneridae</taxon>
        <taxon>Pentapetalae</taxon>
        <taxon>asterids</taxon>
        <taxon>campanulids</taxon>
        <taxon>Asterales</taxon>
        <taxon>Asteraceae</taxon>
        <taxon>Asteroideae</taxon>
        <taxon>Heliantheae alliance</taxon>
        <taxon>Millerieae</taxon>
        <taxon>Smallanthus</taxon>
    </lineage>
</organism>
<gene>
    <name evidence="1" type="ORF">L1987_63718</name>
</gene>
<proteinExistence type="predicted"/>
<sequence>MSRHSSHPPRRRHHCCGRMPTPPPPLWAVTTMRRHRLTTSAFFHPYAPPPCCCHYATPTAPTAVAYRRLRAPPSSMSAPANTPSPFLSLLGRQPTSYTVVTL</sequence>
<dbReference type="Proteomes" id="UP001056120">
    <property type="component" value="Linkage Group LG21"/>
</dbReference>
<evidence type="ECO:0000313" key="1">
    <source>
        <dbReference type="EMBL" id="KAI3732513.1"/>
    </source>
</evidence>
<evidence type="ECO:0000313" key="2">
    <source>
        <dbReference type="Proteomes" id="UP001056120"/>
    </source>
</evidence>
<accession>A0ACB9CEB5</accession>